<dbReference type="OrthoDB" id="5427399at2759"/>
<name>A0A553IDH8_9PEZI</name>
<keyword evidence="3" id="KW-1185">Reference proteome</keyword>
<sequence>MLHIPYEIVAQIASNERLSRQDLAAMRLVCRFFTVPVTTVLFRQVNMSRLRADRDSFEHIAASEHLARHVRELVWHELDLEDWEQPKISEISTSCDDFVLICDLMAGASWDTDLFWFPRTPLRDLPDAIYYLPPDEWDKQRDHKPLSDYRNFARSSFGWFVTTLDKFTNLTTLISRPMPRGRVITYKEYPIGLDLYMYQQRSTTYRQTFDTGFAYCELCLAAIKRVGSNVRTLSRQDELHKYRTSFRTESLPKHITGFEALTTIDLCLASFHKEQYEKLVLRSKAATNLKHLSLCLDSKTYHSKKYYRRVYGFIESYTSTTLTSLELSHVWFKLLPMVSFLNRCTGIRHLALRNCIVMPADMLELREKSSCQLTSISITGKSSYSYPESNLLDFVNRRSSVLLDSDGNPMDISNYHQICTELPNGDDSTPTSSDTEEEEESTLNHPWYWEEPYWSWGKFGPSHDVYCWQVDDEDKAQAGTTIWSFKDCDGEILYGDPLDYYSDIDSEDGLEITPLPWGFDFFRGSKPFIPDTEPPPGAIRYDEQDYAIIACHEVIFQ</sequence>
<evidence type="ECO:0008006" key="4">
    <source>
        <dbReference type="Google" id="ProtNLM"/>
    </source>
</evidence>
<reference evidence="3" key="1">
    <citation type="submission" date="2019-06" db="EMBL/GenBank/DDBJ databases">
        <title>Draft genome sequence of the griseofulvin-producing fungus Xylaria cubensis strain G536.</title>
        <authorList>
            <person name="Mead M.E."/>
            <person name="Raja H.A."/>
            <person name="Steenwyk J.L."/>
            <person name="Knowles S.L."/>
            <person name="Oberlies N.H."/>
            <person name="Rokas A."/>
        </authorList>
    </citation>
    <scope>NUCLEOTIDE SEQUENCE [LARGE SCALE GENOMIC DNA]</scope>
    <source>
        <strain evidence="3">G536</strain>
    </source>
</reference>
<dbReference type="STRING" id="2512241.A0A553IDH8"/>
<dbReference type="InterPro" id="IPR032675">
    <property type="entry name" value="LRR_dom_sf"/>
</dbReference>
<evidence type="ECO:0000256" key="1">
    <source>
        <dbReference type="SAM" id="MobiDB-lite"/>
    </source>
</evidence>
<proteinExistence type="predicted"/>
<organism evidence="2 3">
    <name type="scientific">Xylaria flabelliformis</name>
    <dbReference type="NCBI Taxonomy" id="2512241"/>
    <lineage>
        <taxon>Eukaryota</taxon>
        <taxon>Fungi</taxon>
        <taxon>Dikarya</taxon>
        <taxon>Ascomycota</taxon>
        <taxon>Pezizomycotina</taxon>
        <taxon>Sordariomycetes</taxon>
        <taxon>Xylariomycetidae</taxon>
        <taxon>Xylariales</taxon>
        <taxon>Xylariaceae</taxon>
        <taxon>Xylaria</taxon>
    </lineage>
</organism>
<dbReference type="EMBL" id="VFLP01000003">
    <property type="protein sequence ID" value="TRX98246.1"/>
    <property type="molecule type" value="Genomic_DNA"/>
</dbReference>
<evidence type="ECO:0000313" key="2">
    <source>
        <dbReference type="EMBL" id="TRX98246.1"/>
    </source>
</evidence>
<dbReference type="Proteomes" id="UP000319160">
    <property type="component" value="Unassembled WGS sequence"/>
</dbReference>
<dbReference type="SUPFAM" id="SSF52047">
    <property type="entry name" value="RNI-like"/>
    <property type="match status" value="1"/>
</dbReference>
<feature type="region of interest" description="Disordered" evidence="1">
    <location>
        <begin position="422"/>
        <end position="443"/>
    </location>
</feature>
<comment type="caution">
    <text evidence="2">The sequence shown here is derived from an EMBL/GenBank/DDBJ whole genome shotgun (WGS) entry which is preliminary data.</text>
</comment>
<evidence type="ECO:0000313" key="3">
    <source>
        <dbReference type="Proteomes" id="UP000319160"/>
    </source>
</evidence>
<protein>
    <recommendedName>
        <fullName evidence="4">F-box domain-containing protein</fullName>
    </recommendedName>
</protein>
<dbReference type="Gene3D" id="3.80.10.10">
    <property type="entry name" value="Ribonuclease Inhibitor"/>
    <property type="match status" value="1"/>
</dbReference>
<dbReference type="AlphaFoldDB" id="A0A553IDH8"/>
<accession>A0A553IDH8</accession>
<gene>
    <name evidence="2" type="ORF">FHL15_000891</name>
</gene>